<evidence type="ECO:0000256" key="17">
    <source>
        <dbReference type="ARBA" id="ARBA00023303"/>
    </source>
</evidence>
<dbReference type="Gene3D" id="1.10.287.940">
    <property type="entry name" value="atp-gated p2x4 ion channel"/>
    <property type="match status" value="1"/>
</dbReference>
<evidence type="ECO:0000256" key="10">
    <source>
        <dbReference type="ARBA" id="ARBA00023065"/>
    </source>
</evidence>
<keyword evidence="13 21" id="KW-0675">Receptor</keyword>
<keyword evidence="23" id="KW-1185">Reference proteome</keyword>
<keyword evidence="5" id="KW-1003">Cell membrane</keyword>
<dbReference type="FunFam" id="2.60.490.10:FF:000001">
    <property type="entry name" value="P2X purinoceptor"/>
    <property type="match status" value="1"/>
</dbReference>
<dbReference type="PRINTS" id="PR01311">
    <property type="entry name" value="P2X4RECEPTOR"/>
</dbReference>
<dbReference type="GO" id="GO:0005886">
    <property type="term" value="C:plasma membrane"/>
    <property type="evidence" value="ECO:0007669"/>
    <property type="project" value="UniProtKB-SubCell"/>
</dbReference>
<keyword evidence="9" id="KW-1133">Transmembrane helix</keyword>
<keyword evidence="10 21" id="KW-0406">Ion transport</keyword>
<dbReference type="OrthoDB" id="494673at2759"/>
<evidence type="ECO:0000313" key="22">
    <source>
        <dbReference type="EMBL" id="KAG9354648.1"/>
    </source>
</evidence>
<name>A0A8T2PTR2_9TELE</name>
<dbReference type="InterPro" id="IPR059116">
    <property type="entry name" value="P2X_receptor"/>
</dbReference>
<dbReference type="Pfam" id="PF00864">
    <property type="entry name" value="P2X_receptor"/>
    <property type="match status" value="1"/>
</dbReference>
<dbReference type="PANTHER" id="PTHR10125:SF18">
    <property type="entry name" value="P2X PURINOCEPTOR 4"/>
    <property type="match status" value="1"/>
</dbReference>
<evidence type="ECO:0000256" key="16">
    <source>
        <dbReference type="ARBA" id="ARBA00023286"/>
    </source>
</evidence>
<comment type="catalytic activity">
    <reaction evidence="19">
        <text>Na(+)(in) = Na(+)(out)</text>
        <dbReference type="Rhea" id="RHEA:34963"/>
        <dbReference type="ChEBI" id="CHEBI:29101"/>
    </reaction>
</comment>
<dbReference type="EMBL" id="JAFBMS010000002">
    <property type="protein sequence ID" value="KAG9354648.1"/>
    <property type="molecule type" value="Genomic_DNA"/>
</dbReference>
<comment type="similarity">
    <text evidence="3 21">Belongs to the P2X receptor family.</text>
</comment>
<reference evidence="22" key="1">
    <citation type="thesis" date="2021" institute="BYU ScholarsArchive" country="Provo, UT, USA">
        <title>Applications of and Algorithms for Genome Assembly and Genomic Analyses with an Emphasis on Marine Teleosts.</title>
        <authorList>
            <person name="Pickett B.D."/>
        </authorList>
    </citation>
    <scope>NUCLEOTIDE SEQUENCE</scope>
    <source>
        <strain evidence="22">HI-2016</strain>
    </source>
</reference>
<keyword evidence="6" id="KW-0812">Transmembrane</keyword>
<keyword evidence="16" id="KW-1071">Ligand-gated ion channel</keyword>
<dbReference type="AlphaFoldDB" id="A0A8T2PTR2"/>
<evidence type="ECO:0000256" key="6">
    <source>
        <dbReference type="ARBA" id="ARBA00022692"/>
    </source>
</evidence>
<dbReference type="GO" id="GO:0005524">
    <property type="term" value="F:ATP binding"/>
    <property type="evidence" value="ECO:0007669"/>
    <property type="project" value="UniProtKB-KW"/>
</dbReference>
<comment type="function">
    <text evidence="21">Receptor for ATP that acts as a ligand-gated ion channel.</text>
</comment>
<evidence type="ECO:0000256" key="15">
    <source>
        <dbReference type="ARBA" id="ARBA00023228"/>
    </source>
</evidence>
<dbReference type="Gene3D" id="2.60.490.10">
    <property type="entry name" value="atp-gated p2x4 ion channel domain"/>
    <property type="match status" value="1"/>
</dbReference>
<keyword evidence="12" id="KW-1015">Disulfide bond</keyword>
<dbReference type="GO" id="GO:0098794">
    <property type="term" value="C:postsynapse"/>
    <property type="evidence" value="ECO:0007669"/>
    <property type="project" value="GOC"/>
</dbReference>
<keyword evidence="11" id="KW-0472">Membrane</keyword>
<gene>
    <name evidence="22" type="ORF">JZ751_001361</name>
</gene>
<dbReference type="PROSITE" id="PS01212">
    <property type="entry name" value="P2X_RECEPTOR"/>
    <property type="match status" value="1"/>
</dbReference>
<keyword evidence="8" id="KW-0067">ATP-binding</keyword>
<evidence type="ECO:0000256" key="12">
    <source>
        <dbReference type="ARBA" id="ARBA00023157"/>
    </source>
</evidence>
<evidence type="ECO:0000256" key="20">
    <source>
        <dbReference type="ARBA" id="ARBA00036634"/>
    </source>
</evidence>
<evidence type="ECO:0000313" key="23">
    <source>
        <dbReference type="Proteomes" id="UP000824540"/>
    </source>
</evidence>
<evidence type="ECO:0000256" key="2">
    <source>
        <dbReference type="ARBA" id="ARBA00004651"/>
    </source>
</evidence>
<evidence type="ECO:0000256" key="11">
    <source>
        <dbReference type="ARBA" id="ARBA00023136"/>
    </source>
</evidence>
<comment type="subcellular location">
    <subcellularLocation>
        <location evidence="2">Cell membrane</location>
        <topology evidence="2">Multi-pass membrane protein</topology>
    </subcellularLocation>
    <subcellularLocation>
        <location evidence="1">Lysosome membrane</location>
        <topology evidence="1">Multi-pass membrane protein</topology>
    </subcellularLocation>
    <subcellularLocation>
        <location evidence="21">Membrane</location>
        <topology evidence="21">Multi-pass membrane protein</topology>
    </subcellularLocation>
</comment>
<dbReference type="GO" id="GO:0033198">
    <property type="term" value="P:response to ATP"/>
    <property type="evidence" value="ECO:0007669"/>
    <property type="project" value="InterPro"/>
</dbReference>
<dbReference type="GO" id="GO:0005765">
    <property type="term" value="C:lysosomal membrane"/>
    <property type="evidence" value="ECO:0007669"/>
    <property type="project" value="UniProtKB-SubCell"/>
</dbReference>
<dbReference type="Proteomes" id="UP000824540">
    <property type="component" value="Unassembled WGS sequence"/>
</dbReference>
<evidence type="ECO:0000256" key="8">
    <source>
        <dbReference type="ARBA" id="ARBA00022840"/>
    </source>
</evidence>
<organism evidence="22 23">
    <name type="scientific">Albula glossodonta</name>
    <name type="common">roundjaw bonefish</name>
    <dbReference type="NCBI Taxonomy" id="121402"/>
    <lineage>
        <taxon>Eukaryota</taxon>
        <taxon>Metazoa</taxon>
        <taxon>Chordata</taxon>
        <taxon>Craniata</taxon>
        <taxon>Vertebrata</taxon>
        <taxon>Euteleostomi</taxon>
        <taxon>Actinopterygii</taxon>
        <taxon>Neopterygii</taxon>
        <taxon>Teleostei</taxon>
        <taxon>Albuliformes</taxon>
        <taxon>Albulidae</taxon>
        <taxon>Albula</taxon>
    </lineage>
</organism>
<comment type="catalytic activity">
    <reaction evidence="18">
        <text>K(+)(in) = K(+)(out)</text>
        <dbReference type="Rhea" id="RHEA:29463"/>
        <dbReference type="ChEBI" id="CHEBI:29103"/>
    </reaction>
</comment>
<evidence type="ECO:0000256" key="9">
    <source>
        <dbReference type="ARBA" id="ARBA00022989"/>
    </source>
</evidence>
<evidence type="ECO:0000256" key="13">
    <source>
        <dbReference type="ARBA" id="ARBA00023170"/>
    </source>
</evidence>
<comment type="catalytic activity">
    <reaction evidence="20">
        <text>Ca(2+)(in) = Ca(2+)(out)</text>
        <dbReference type="Rhea" id="RHEA:29671"/>
        <dbReference type="ChEBI" id="CHEBI:29108"/>
    </reaction>
</comment>
<dbReference type="InterPro" id="IPR001429">
    <property type="entry name" value="P2X_purnocptor"/>
</dbReference>
<keyword evidence="14" id="KW-0325">Glycoprotein</keyword>
<dbReference type="GO" id="GO:0070588">
    <property type="term" value="P:calcium ion transmembrane transport"/>
    <property type="evidence" value="ECO:0007669"/>
    <property type="project" value="TreeGrafter"/>
</dbReference>
<evidence type="ECO:0000256" key="5">
    <source>
        <dbReference type="ARBA" id="ARBA00022475"/>
    </source>
</evidence>
<evidence type="ECO:0000256" key="3">
    <source>
        <dbReference type="ARBA" id="ARBA00009848"/>
    </source>
</evidence>
<sequence length="432" mass="48299">MAPGKGCCSPLSDCFFEYESAKVIVIRSKCVGLINRLIQASIVGYVIGYVCVIQQGYQETDSVISSVTTKVKGTALAKIPNLGEQVFDVADYIIPPQGENSFFVLTNLIVTQNQTQSTCPELPNPSTICTSDSDCTAGFKDVRSSGIQTGKCINYSDTVKTCEVRAWCDLEIDTYLPKPALLRDAEEFTVLIKNSIRYPKFSFQKRNILPHINSSYLKQCTFNRQTDPDCPIFRLKDIVAEAKEDFQDMAVYGGVMGILIDWTCDLDMSEHKCIPKYSFRRLDNKNPQNNVAPGYNFRFAKYYKDCDDSDIRTLFKAYGIRFDVIVFGKAGKFNMVPTLVNIGAALSFLSLELCMGRSRAHLLMTAFWTPELTLPLWAPPTCSNGFPKERFRSIVFTKIYSKVEEEAQSDKLVGEALPHVLSPMGAPGKEKS</sequence>
<comment type="caution">
    <text evidence="22">The sequence shown here is derived from an EMBL/GenBank/DDBJ whole genome shotgun (WGS) entry which is preliminary data.</text>
</comment>
<dbReference type="NCBIfam" id="TIGR00863">
    <property type="entry name" value="P2X"/>
    <property type="match status" value="1"/>
</dbReference>
<keyword evidence="17 21" id="KW-0407">Ion channel</keyword>
<dbReference type="GO" id="GO:0004931">
    <property type="term" value="F:extracellularly ATP-gated monoatomic cation channel activity"/>
    <property type="evidence" value="ECO:0007669"/>
    <property type="project" value="InterPro"/>
</dbReference>
<keyword evidence="7" id="KW-0547">Nucleotide-binding</keyword>
<dbReference type="PRINTS" id="PR01307">
    <property type="entry name" value="P2XRECEPTOR"/>
</dbReference>
<dbReference type="InterPro" id="IPR027309">
    <property type="entry name" value="P2X_extracellular_dom_sf"/>
</dbReference>
<dbReference type="InterPro" id="IPR053792">
    <property type="entry name" value="P2X_RECEPTOR_CS"/>
</dbReference>
<evidence type="ECO:0000256" key="4">
    <source>
        <dbReference type="ARBA" id="ARBA00022448"/>
    </source>
</evidence>
<evidence type="ECO:0000256" key="21">
    <source>
        <dbReference type="RuleBase" id="RU000681"/>
    </source>
</evidence>
<evidence type="ECO:0000256" key="14">
    <source>
        <dbReference type="ARBA" id="ARBA00023180"/>
    </source>
</evidence>
<evidence type="ECO:0000256" key="19">
    <source>
        <dbReference type="ARBA" id="ARBA00036239"/>
    </source>
</evidence>
<dbReference type="GO" id="GO:0001614">
    <property type="term" value="F:purinergic nucleotide receptor activity"/>
    <property type="evidence" value="ECO:0007669"/>
    <property type="project" value="InterPro"/>
</dbReference>
<dbReference type="InterPro" id="IPR003047">
    <property type="entry name" value="P2X4_purnocptor"/>
</dbReference>
<protein>
    <recommendedName>
        <fullName evidence="21">P2X purinoceptor</fullName>
    </recommendedName>
</protein>
<dbReference type="PANTHER" id="PTHR10125">
    <property type="entry name" value="P2X PURINOCEPTOR"/>
    <property type="match status" value="1"/>
</dbReference>
<evidence type="ECO:0000256" key="1">
    <source>
        <dbReference type="ARBA" id="ARBA00004155"/>
    </source>
</evidence>
<evidence type="ECO:0000256" key="7">
    <source>
        <dbReference type="ARBA" id="ARBA00022741"/>
    </source>
</evidence>
<proteinExistence type="inferred from homology"/>
<keyword evidence="4 21" id="KW-0813">Transport</keyword>
<evidence type="ECO:0000256" key="18">
    <source>
        <dbReference type="ARBA" id="ARBA00034430"/>
    </source>
</evidence>
<accession>A0A8T2PTR2</accession>
<keyword evidence="15" id="KW-0458">Lysosome</keyword>